<name>A0AB72UJF4_9PROT</name>
<dbReference type="Proteomes" id="UP000007127">
    <property type="component" value="Plasmid"/>
</dbReference>
<dbReference type="Gene3D" id="1.10.3210.10">
    <property type="entry name" value="Hypothetical protein af1432"/>
    <property type="match status" value="1"/>
</dbReference>
<dbReference type="GeneID" id="31930104"/>
<evidence type="ECO:0000313" key="1">
    <source>
        <dbReference type="EMBL" id="AJD54309.1"/>
    </source>
</evidence>
<dbReference type="RefSeq" id="WP_007091732.1">
    <property type="nucleotide sequence ID" value="NZ_CP004389.1"/>
</dbReference>
<geneLocation type="plasmid" evidence="2"/>
<dbReference type="KEGG" id="txi:TH3_21183"/>
<evidence type="ECO:0000313" key="2">
    <source>
        <dbReference type="Proteomes" id="UP000007127"/>
    </source>
</evidence>
<reference evidence="1 2" key="1">
    <citation type="journal article" date="2012" name="J. Bacteriol.">
        <title>Genome sequence of Thalassospira xiamenensis type strain M-5.</title>
        <authorList>
            <person name="Lai Q."/>
            <person name="Shao Z."/>
        </authorList>
    </citation>
    <scope>NUCLEOTIDE SEQUENCE [LARGE SCALE GENOMIC DNA]</scope>
    <source>
        <strain evidence="1 2">M-5</strain>
    </source>
</reference>
<dbReference type="SUPFAM" id="SSF109604">
    <property type="entry name" value="HD-domain/PDEase-like"/>
    <property type="match status" value="1"/>
</dbReference>
<keyword evidence="1" id="KW-0614">Plasmid</keyword>
<sequence>MKISNITTRDDYDALVAETLDRWSETPRTCGETEILTFSGRHIDLLSPRLSDIDPVDLLHSLCHTSRFTGHTANFFSIAQHSTNVWFLCSKWAKPHAVAHDAIETYIGDDSSPKKRAVRLLTGGPRSGLDNLKDRFDPLVHQRLGLAFPANQSIKNEITLFDQVAMHYESKALLPEPVCSNPIESWGKEFCDNIERNLSHEEFPISQVMTAFAQLMAATFPHIAPELSNYLPKPVLRGPGLKFDHACEGKGSSQVDISAMNFSPI</sequence>
<protein>
    <submittedName>
        <fullName evidence="1">Metal dependent phosphohydrolase</fullName>
    </submittedName>
</protein>
<proteinExistence type="predicted"/>
<gene>
    <name evidence="1" type="ORF">TH3_21183</name>
</gene>
<dbReference type="EMBL" id="CP004389">
    <property type="protein sequence ID" value="AJD54309.1"/>
    <property type="molecule type" value="Genomic_DNA"/>
</dbReference>
<dbReference type="AlphaFoldDB" id="A0AB72UJF4"/>
<accession>A0AB72UJF4</accession>
<organism evidence="1 2">
    <name type="scientific">Thalassospira xiamenensis M-5 = DSM 17429</name>
    <dbReference type="NCBI Taxonomy" id="1123366"/>
    <lineage>
        <taxon>Bacteria</taxon>
        <taxon>Pseudomonadati</taxon>
        <taxon>Pseudomonadota</taxon>
        <taxon>Alphaproteobacteria</taxon>
        <taxon>Rhodospirillales</taxon>
        <taxon>Thalassospiraceae</taxon>
        <taxon>Thalassospira</taxon>
    </lineage>
</organism>